<comment type="caution">
    <text evidence="1">The sequence shown here is derived from an EMBL/GenBank/DDBJ whole genome shotgun (WGS) entry which is preliminary data.</text>
</comment>
<dbReference type="GO" id="GO:0032259">
    <property type="term" value="P:methylation"/>
    <property type="evidence" value="ECO:0007669"/>
    <property type="project" value="UniProtKB-KW"/>
</dbReference>
<keyword evidence="2" id="KW-1185">Reference proteome</keyword>
<organism evidence="1 2">
    <name type="scientific">Acetobacter thailandicus</name>
    <dbReference type="NCBI Taxonomy" id="1502842"/>
    <lineage>
        <taxon>Bacteria</taxon>
        <taxon>Pseudomonadati</taxon>
        <taxon>Pseudomonadota</taxon>
        <taxon>Alphaproteobacteria</taxon>
        <taxon>Acetobacterales</taxon>
        <taxon>Acetobacteraceae</taxon>
        <taxon>Acetobacter</taxon>
    </lineage>
</organism>
<reference evidence="1 2" key="1">
    <citation type="submission" date="2022-11" db="EMBL/GenBank/DDBJ databases">
        <title>Genome sequencing of Acetobacter type strain.</title>
        <authorList>
            <person name="Heo J."/>
            <person name="Lee D."/>
            <person name="Han B.-H."/>
            <person name="Hong S.-B."/>
            <person name="Kwon S.-W."/>
        </authorList>
    </citation>
    <scope>NUCLEOTIDE SEQUENCE [LARGE SCALE GENOMIC DNA]</scope>
    <source>
        <strain evidence="1 2">KACC 21253</strain>
    </source>
</reference>
<name>A0ABT3QD62_9PROT</name>
<dbReference type="SUPFAM" id="SSF53335">
    <property type="entry name" value="S-adenosyl-L-methionine-dependent methyltransferases"/>
    <property type="match status" value="1"/>
</dbReference>
<evidence type="ECO:0000313" key="1">
    <source>
        <dbReference type="EMBL" id="MCX2563237.1"/>
    </source>
</evidence>
<evidence type="ECO:0000313" key="2">
    <source>
        <dbReference type="Proteomes" id="UP001301152"/>
    </source>
</evidence>
<dbReference type="Pfam" id="PF13578">
    <property type="entry name" value="Methyltransf_24"/>
    <property type="match status" value="1"/>
</dbReference>
<keyword evidence="1" id="KW-0808">Transferase</keyword>
<accession>A0ABT3QD62</accession>
<keyword evidence="1" id="KW-0489">Methyltransferase</keyword>
<protein>
    <submittedName>
        <fullName evidence="1">Class I SAM-dependent methyltransferase</fullName>
    </submittedName>
</protein>
<sequence length="230" mass="25947">MSQAVPAVAALPSCLLRNARLLSSRDDILPLLPRHAHIAEVGVMKGDFSEKFLKICKPSKFYAIDEFMVHKLPEVWGQKTSDLFENKTHGQFFKDRFASQVASGQVVVMEGDSGTMLASLADESLDVVYLDADHNYHAVVRDLEIARKKMKPHTGLLILNDYIMSDGASPYGVIQAGHEFMLHHGWEMVAFALHDHMYCDVVLRKMPVRRTRRLAQRFALACGYTKLGRF</sequence>
<dbReference type="Proteomes" id="UP001301152">
    <property type="component" value="Unassembled WGS sequence"/>
</dbReference>
<dbReference type="EMBL" id="JAPIUZ010000001">
    <property type="protein sequence ID" value="MCX2563237.1"/>
    <property type="molecule type" value="Genomic_DNA"/>
</dbReference>
<proteinExistence type="predicted"/>
<gene>
    <name evidence="1" type="ORF">OQ497_04565</name>
</gene>
<dbReference type="InterPro" id="IPR029063">
    <property type="entry name" value="SAM-dependent_MTases_sf"/>
</dbReference>
<dbReference type="GO" id="GO:0008168">
    <property type="term" value="F:methyltransferase activity"/>
    <property type="evidence" value="ECO:0007669"/>
    <property type="project" value="UniProtKB-KW"/>
</dbReference>
<dbReference type="Gene3D" id="3.40.50.150">
    <property type="entry name" value="Vaccinia Virus protein VP39"/>
    <property type="match status" value="1"/>
</dbReference>
<dbReference type="RefSeq" id="WP_173559008.1">
    <property type="nucleotide sequence ID" value="NZ_JAPIUZ010000001.1"/>
</dbReference>